<name>A0AAW1U4G4_9CUCU</name>
<evidence type="ECO:0000313" key="1">
    <source>
        <dbReference type="EMBL" id="KAK9875863.1"/>
    </source>
</evidence>
<dbReference type="EMBL" id="JARQZJ010000034">
    <property type="protein sequence ID" value="KAK9875863.1"/>
    <property type="molecule type" value="Genomic_DNA"/>
</dbReference>
<accession>A0AAW1U4G4</accession>
<sequence length="148" mass="17176">MDPVALNLHMTEKSDLVFNPYLVNSQMKKLTTESSRSFDFKPSVPDYSTSRLAEFTSGLNENSYFRPLSQFRRKENSIPDESNIIEKPYLASEEVDEVDPMQRINNLESDIIFKPYFVAQPSRSFQMPETSSNRYVENDVQVIDLSQF</sequence>
<comment type="caution">
    <text evidence="1">The sequence shown here is derived from an EMBL/GenBank/DDBJ whole genome shotgun (WGS) entry which is preliminary data.</text>
</comment>
<reference evidence="1 2" key="1">
    <citation type="submission" date="2023-03" db="EMBL/GenBank/DDBJ databases">
        <title>Genome insight into feeding habits of ladybird beetles.</title>
        <authorList>
            <person name="Li H.-S."/>
            <person name="Huang Y.-H."/>
            <person name="Pang H."/>
        </authorList>
    </citation>
    <scope>NUCLEOTIDE SEQUENCE [LARGE SCALE GENOMIC DNA]</scope>
    <source>
        <strain evidence="1">SYSU_2023b</strain>
        <tissue evidence="1">Whole body</tissue>
    </source>
</reference>
<keyword evidence="2" id="KW-1185">Reference proteome</keyword>
<gene>
    <name evidence="1" type="ORF">WA026_009650</name>
</gene>
<protein>
    <submittedName>
        <fullName evidence="1">Uncharacterized protein</fullName>
    </submittedName>
</protein>
<evidence type="ECO:0000313" key="2">
    <source>
        <dbReference type="Proteomes" id="UP001431783"/>
    </source>
</evidence>
<dbReference type="AlphaFoldDB" id="A0AAW1U4G4"/>
<organism evidence="1 2">
    <name type="scientific">Henosepilachna vigintioctopunctata</name>
    <dbReference type="NCBI Taxonomy" id="420089"/>
    <lineage>
        <taxon>Eukaryota</taxon>
        <taxon>Metazoa</taxon>
        <taxon>Ecdysozoa</taxon>
        <taxon>Arthropoda</taxon>
        <taxon>Hexapoda</taxon>
        <taxon>Insecta</taxon>
        <taxon>Pterygota</taxon>
        <taxon>Neoptera</taxon>
        <taxon>Endopterygota</taxon>
        <taxon>Coleoptera</taxon>
        <taxon>Polyphaga</taxon>
        <taxon>Cucujiformia</taxon>
        <taxon>Coccinelloidea</taxon>
        <taxon>Coccinellidae</taxon>
        <taxon>Epilachninae</taxon>
        <taxon>Epilachnini</taxon>
        <taxon>Henosepilachna</taxon>
    </lineage>
</organism>
<proteinExistence type="predicted"/>
<dbReference type="Proteomes" id="UP001431783">
    <property type="component" value="Unassembled WGS sequence"/>
</dbReference>